<dbReference type="Proteomes" id="UP000050761">
    <property type="component" value="Unassembled WGS sequence"/>
</dbReference>
<gene>
    <name evidence="1" type="ORF">HPBE_LOCUS15956</name>
</gene>
<name>A0A183G3H7_HELPZ</name>
<organism evidence="2 3">
    <name type="scientific">Heligmosomoides polygyrus</name>
    <name type="common">Parasitic roundworm</name>
    <dbReference type="NCBI Taxonomy" id="6339"/>
    <lineage>
        <taxon>Eukaryota</taxon>
        <taxon>Metazoa</taxon>
        <taxon>Ecdysozoa</taxon>
        <taxon>Nematoda</taxon>
        <taxon>Chromadorea</taxon>
        <taxon>Rhabditida</taxon>
        <taxon>Rhabditina</taxon>
        <taxon>Rhabditomorpha</taxon>
        <taxon>Strongyloidea</taxon>
        <taxon>Heligmosomidae</taxon>
        <taxon>Heligmosomoides</taxon>
    </lineage>
</organism>
<evidence type="ECO:0000313" key="1">
    <source>
        <dbReference type="EMBL" id="VDP04458.1"/>
    </source>
</evidence>
<reference evidence="1 2" key="1">
    <citation type="submission" date="2018-11" db="EMBL/GenBank/DDBJ databases">
        <authorList>
            <consortium name="Pathogen Informatics"/>
        </authorList>
    </citation>
    <scope>NUCLEOTIDE SEQUENCE [LARGE SCALE GENOMIC DNA]</scope>
</reference>
<reference evidence="3" key="2">
    <citation type="submission" date="2019-09" db="UniProtKB">
        <authorList>
            <consortium name="WormBaseParasite"/>
        </authorList>
    </citation>
    <scope>IDENTIFICATION</scope>
</reference>
<keyword evidence="2" id="KW-1185">Reference proteome</keyword>
<evidence type="ECO:0000313" key="3">
    <source>
        <dbReference type="WBParaSite" id="HPBE_0001595701-mRNA-1"/>
    </source>
</evidence>
<accession>A0A3P8B498</accession>
<evidence type="ECO:0000313" key="2">
    <source>
        <dbReference type="Proteomes" id="UP000050761"/>
    </source>
</evidence>
<proteinExistence type="predicted"/>
<sequence>MDDERRRDGARSDGQVRSCSPALFVLVVFGFDGRCAASRHLLELSAVGCTGWLPAELLLNGRAQFVADLPALTARSVRTPVE</sequence>
<protein>
    <submittedName>
        <fullName evidence="3">SH3 domain-containing protein</fullName>
    </submittedName>
</protein>
<dbReference type="WBParaSite" id="HPBE_0001595701-mRNA-1">
    <property type="protein sequence ID" value="HPBE_0001595701-mRNA-1"/>
    <property type="gene ID" value="HPBE_0001595701"/>
</dbReference>
<dbReference type="EMBL" id="UZAH01029138">
    <property type="protein sequence ID" value="VDP04458.1"/>
    <property type="molecule type" value="Genomic_DNA"/>
</dbReference>
<dbReference type="AlphaFoldDB" id="A0A183G3H7"/>
<accession>A0A183G3H7</accession>